<protein>
    <submittedName>
        <fullName evidence="6">Uncharacterized protein</fullName>
    </submittedName>
</protein>
<dbReference type="InterPro" id="IPR041295">
    <property type="entry name" value="MapZ_EC1"/>
</dbReference>
<dbReference type="GeneID" id="98567524"/>
<keyword evidence="3" id="KW-1133">Transmembrane helix</keyword>
<dbReference type="InterPro" id="IPR040532">
    <property type="entry name" value="MapZ_C2"/>
</dbReference>
<evidence type="ECO:0000259" key="5">
    <source>
        <dbReference type="Pfam" id="PF18708"/>
    </source>
</evidence>
<feature type="compositionally biased region" description="Low complexity" evidence="2">
    <location>
        <begin position="367"/>
        <end position="382"/>
    </location>
</feature>
<feature type="coiled-coil region" evidence="1">
    <location>
        <begin position="280"/>
        <end position="342"/>
    </location>
</feature>
<sequence length="490" mass="54263">MMKKGKKCPNCGYVSQKDEEFCPNCDQFEPTFVDFTKDLTKDLSELKALNAKAEAAMAEEAEVHAEAEESTTKEAIEVKKEEVIIEKFVAPDATPIPPAAKTEPKAEGTPPETPVSTPKERKPFNKKILWGLLALLLLVGGYFGFTSYQGKAQEKAAADLAKEVALLENNFNKLYFNEEKVFLNEDASEASLDKLTKEVATLKDEKVQGEFDPMIEDLSHKIELQTALNQLFISPVIKGDKLADKPVLKDEEPVYPQEIKTPENKFEELINQGILLAKEQGSLNKKAKELVAKVEKAKAEVSRKDVESAQAAINKLTNQTLKDTYTKDLDKVETTLKAAEKKAADQLVAAEKEAAASQGSYVPPASQWQDQNQWQAQPQGQQPVAPTNNTQGNAPSGIIPNEGAGVQTGDWSWAPGIQDKVINESLRRRYIVEGGYELRPRMIVDGEAYYDLFATNTQSSLLKDRLQEELPIYLVTINAKTGWFKGQGPN</sequence>
<reference evidence="6 7" key="1">
    <citation type="submission" date="2017-05" db="EMBL/GenBank/DDBJ databases">
        <title>Vagococcus spp. assemblies.</title>
        <authorList>
            <person name="Gulvik C.A."/>
        </authorList>
    </citation>
    <scope>NUCLEOTIDE SEQUENCE [LARGE SCALE GENOMIC DNA]</scope>
    <source>
        <strain evidence="6 7">NCFB 2777</strain>
    </source>
</reference>
<feature type="compositionally biased region" description="Polar residues" evidence="2">
    <location>
        <begin position="384"/>
        <end position="394"/>
    </location>
</feature>
<dbReference type="AlphaFoldDB" id="A0A429ZU02"/>
<evidence type="ECO:0000256" key="1">
    <source>
        <dbReference type="SAM" id="Coils"/>
    </source>
</evidence>
<keyword evidence="1" id="KW-0175">Coiled coil</keyword>
<feature type="domain" description="MapZ extracellular C-terminal" evidence="5">
    <location>
        <begin position="408"/>
        <end position="486"/>
    </location>
</feature>
<keyword evidence="7" id="KW-1185">Reference proteome</keyword>
<dbReference type="Pfam" id="PF18708">
    <property type="entry name" value="MapZ_C2"/>
    <property type="match status" value="1"/>
</dbReference>
<feature type="coiled-coil region" evidence="1">
    <location>
        <begin position="36"/>
        <end position="70"/>
    </location>
</feature>
<dbReference type="EMBL" id="NGJU01000004">
    <property type="protein sequence ID" value="RST97100.1"/>
    <property type="molecule type" value="Genomic_DNA"/>
</dbReference>
<comment type="caution">
    <text evidence="6">The sequence shown here is derived from an EMBL/GenBank/DDBJ whole genome shotgun (WGS) entry which is preliminary data.</text>
</comment>
<evidence type="ECO:0000259" key="4">
    <source>
        <dbReference type="Pfam" id="PF18041"/>
    </source>
</evidence>
<organism evidence="6 7">
    <name type="scientific">Vagococcus salmoninarum</name>
    <dbReference type="NCBI Taxonomy" id="2739"/>
    <lineage>
        <taxon>Bacteria</taxon>
        <taxon>Bacillati</taxon>
        <taxon>Bacillota</taxon>
        <taxon>Bacilli</taxon>
        <taxon>Lactobacillales</taxon>
        <taxon>Enterococcaceae</taxon>
        <taxon>Vagococcus</taxon>
    </lineage>
</organism>
<evidence type="ECO:0000313" key="6">
    <source>
        <dbReference type="EMBL" id="RST97100.1"/>
    </source>
</evidence>
<dbReference type="Pfam" id="PF18041">
    <property type="entry name" value="MapZ_EC1"/>
    <property type="match status" value="1"/>
</dbReference>
<dbReference type="OrthoDB" id="2199073at2"/>
<gene>
    <name evidence="6" type="ORF">CBF35_04015</name>
</gene>
<keyword evidence="3" id="KW-0472">Membrane</keyword>
<feature type="transmembrane region" description="Helical" evidence="3">
    <location>
        <begin position="128"/>
        <end position="145"/>
    </location>
</feature>
<feature type="coiled-coil region" evidence="1">
    <location>
        <begin position="150"/>
        <end position="205"/>
    </location>
</feature>
<name>A0A429ZU02_9ENTE</name>
<evidence type="ECO:0000313" key="7">
    <source>
        <dbReference type="Proteomes" id="UP000287239"/>
    </source>
</evidence>
<feature type="region of interest" description="Disordered" evidence="2">
    <location>
        <begin position="94"/>
        <end position="120"/>
    </location>
</feature>
<accession>A0A429ZU02</accession>
<evidence type="ECO:0000256" key="3">
    <source>
        <dbReference type="SAM" id="Phobius"/>
    </source>
</evidence>
<dbReference type="RefSeq" id="WP_126778700.1">
    <property type="nucleotide sequence ID" value="NZ_NGJU01000004.1"/>
</dbReference>
<dbReference type="Proteomes" id="UP000287239">
    <property type="component" value="Unassembled WGS sequence"/>
</dbReference>
<proteinExistence type="predicted"/>
<keyword evidence="3" id="KW-0812">Transmembrane</keyword>
<feature type="domain" description="MapZ extracellular" evidence="4">
    <location>
        <begin position="150"/>
        <end position="274"/>
    </location>
</feature>
<feature type="region of interest" description="Disordered" evidence="2">
    <location>
        <begin position="358"/>
        <end position="405"/>
    </location>
</feature>
<evidence type="ECO:0000256" key="2">
    <source>
        <dbReference type="SAM" id="MobiDB-lite"/>
    </source>
</evidence>